<evidence type="ECO:0000256" key="1">
    <source>
        <dbReference type="SAM" id="SignalP"/>
    </source>
</evidence>
<accession>A0A0P8Y4G8</accession>
<dbReference type="AlphaFoldDB" id="A0A0P8Y4G8"/>
<keyword evidence="4" id="KW-1185">Reference proteome</keyword>
<dbReference type="InterPro" id="IPR002919">
    <property type="entry name" value="TIL_dom"/>
</dbReference>
<dbReference type="CDD" id="cd19941">
    <property type="entry name" value="TIL"/>
    <property type="match status" value="1"/>
</dbReference>
<dbReference type="Proteomes" id="UP000007801">
    <property type="component" value="Unassembled WGS sequence"/>
</dbReference>
<dbReference type="Pfam" id="PF01826">
    <property type="entry name" value="TIL"/>
    <property type="match status" value="1"/>
</dbReference>
<dbReference type="OrthoDB" id="6236007at2759"/>
<evidence type="ECO:0000259" key="2">
    <source>
        <dbReference type="Pfam" id="PF01826"/>
    </source>
</evidence>
<evidence type="ECO:0000313" key="4">
    <source>
        <dbReference type="Proteomes" id="UP000007801"/>
    </source>
</evidence>
<feature type="chain" id="PRO_5006154368" description="TIL domain-containing protein" evidence="1">
    <location>
        <begin position="21"/>
        <end position="92"/>
    </location>
</feature>
<reference evidence="3 4" key="1">
    <citation type="journal article" date="2007" name="Nature">
        <title>Evolution of genes and genomes on the Drosophila phylogeny.</title>
        <authorList>
            <consortium name="Drosophila 12 Genomes Consortium"/>
            <person name="Clark A.G."/>
            <person name="Eisen M.B."/>
            <person name="Smith D.R."/>
            <person name="Bergman C.M."/>
            <person name="Oliver B."/>
            <person name="Markow T.A."/>
            <person name="Kaufman T.C."/>
            <person name="Kellis M."/>
            <person name="Gelbart W."/>
            <person name="Iyer V.N."/>
            <person name="Pollard D.A."/>
            <person name="Sackton T.B."/>
            <person name="Larracuente A.M."/>
            <person name="Singh N.D."/>
            <person name="Abad J.P."/>
            <person name="Abt D.N."/>
            <person name="Adryan B."/>
            <person name="Aguade M."/>
            <person name="Akashi H."/>
            <person name="Anderson W.W."/>
            <person name="Aquadro C.F."/>
            <person name="Ardell D.H."/>
            <person name="Arguello R."/>
            <person name="Artieri C.G."/>
            <person name="Barbash D.A."/>
            <person name="Barker D."/>
            <person name="Barsanti P."/>
            <person name="Batterham P."/>
            <person name="Batzoglou S."/>
            <person name="Begun D."/>
            <person name="Bhutkar A."/>
            <person name="Blanco E."/>
            <person name="Bosak S.A."/>
            <person name="Bradley R.K."/>
            <person name="Brand A.D."/>
            <person name="Brent M.R."/>
            <person name="Brooks A.N."/>
            <person name="Brown R.H."/>
            <person name="Butlin R.K."/>
            <person name="Caggese C."/>
            <person name="Calvi B.R."/>
            <person name="Bernardo de Carvalho A."/>
            <person name="Caspi A."/>
            <person name="Castrezana S."/>
            <person name="Celniker S.E."/>
            <person name="Chang J.L."/>
            <person name="Chapple C."/>
            <person name="Chatterji S."/>
            <person name="Chinwalla A."/>
            <person name="Civetta A."/>
            <person name="Clifton S.W."/>
            <person name="Comeron J.M."/>
            <person name="Costello J.C."/>
            <person name="Coyne J.A."/>
            <person name="Daub J."/>
            <person name="David R.G."/>
            <person name="Delcher A.L."/>
            <person name="Delehaunty K."/>
            <person name="Do C.B."/>
            <person name="Ebling H."/>
            <person name="Edwards K."/>
            <person name="Eickbush T."/>
            <person name="Evans J.D."/>
            <person name="Filipski A."/>
            <person name="Findeiss S."/>
            <person name="Freyhult E."/>
            <person name="Fulton L."/>
            <person name="Fulton R."/>
            <person name="Garcia A.C."/>
            <person name="Gardiner A."/>
            <person name="Garfield D.A."/>
            <person name="Garvin B.E."/>
            <person name="Gibson G."/>
            <person name="Gilbert D."/>
            <person name="Gnerre S."/>
            <person name="Godfrey J."/>
            <person name="Good R."/>
            <person name="Gotea V."/>
            <person name="Gravely B."/>
            <person name="Greenberg A.J."/>
            <person name="Griffiths-Jones S."/>
            <person name="Gross S."/>
            <person name="Guigo R."/>
            <person name="Gustafson E.A."/>
            <person name="Haerty W."/>
            <person name="Hahn M.W."/>
            <person name="Halligan D.L."/>
            <person name="Halpern A.L."/>
            <person name="Halter G.M."/>
            <person name="Han M.V."/>
            <person name="Heger A."/>
            <person name="Hillier L."/>
            <person name="Hinrichs A.S."/>
            <person name="Holmes I."/>
            <person name="Hoskins R.A."/>
            <person name="Hubisz M.J."/>
            <person name="Hultmark D."/>
            <person name="Huntley M.A."/>
            <person name="Jaffe D.B."/>
            <person name="Jagadeeshan S."/>
            <person name="Jeck W.R."/>
            <person name="Johnson J."/>
            <person name="Jones C.D."/>
            <person name="Jordan W.C."/>
            <person name="Karpen G.H."/>
            <person name="Kataoka E."/>
            <person name="Keightley P.D."/>
            <person name="Kheradpour P."/>
            <person name="Kirkness E.F."/>
            <person name="Koerich L.B."/>
            <person name="Kristiansen K."/>
            <person name="Kudrna D."/>
            <person name="Kulathinal R.J."/>
            <person name="Kumar S."/>
            <person name="Kwok R."/>
            <person name="Lander E."/>
            <person name="Langley C.H."/>
            <person name="Lapoint R."/>
            <person name="Lazzaro B.P."/>
            <person name="Lee S.J."/>
            <person name="Levesque L."/>
            <person name="Li R."/>
            <person name="Lin C.F."/>
            <person name="Lin M.F."/>
            <person name="Lindblad-Toh K."/>
            <person name="Llopart A."/>
            <person name="Long M."/>
            <person name="Low L."/>
            <person name="Lozovsky E."/>
            <person name="Lu J."/>
            <person name="Luo M."/>
            <person name="Machado C.A."/>
            <person name="Makalowski W."/>
            <person name="Marzo M."/>
            <person name="Matsuda M."/>
            <person name="Matzkin L."/>
            <person name="McAllister B."/>
            <person name="McBride C.S."/>
            <person name="McKernan B."/>
            <person name="McKernan K."/>
            <person name="Mendez-Lago M."/>
            <person name="Minx P."/>
            <person name="Mollenhauer M.U."/>
            <person name="Montooth K."/>
            <person name="Mount S.M."/>
            <person name="Mu X."/>
            <person name="Myers E."/>
            <person name="Negre B."/>
            <person name="Newfeld S."/>
            <person name="Nielsen R."/>
            <person name="Noor M.A."/>
            <person name="O'Grady P."/>
            <person name="Pachter L."/>
            <person name="Papaceit M."/>
            <person name="Parisi M.J."/>
            <person name="Parisi M."/>
            <person name="Parts L."/>
            <person name="Pedersen J.S."/>
            <person name="Pesole G."/>
            <person name="Phillippy A.M."/>
            <person name="Ponting C.P."/>
            <person name="Pop M."/>
            <person name="Porcelli D."/>
            <person name="Powell J.R."/>
            <person name="Prohaska S."/>
            <person name="Pruitt K."/>
            <person name="Puig M."/>
            <person name="Quesneville H."/>
            <person name="Ram K.R."/>
            <person name="Rand D."/>
            <person name="Rasmussen M.D."/>
            <person name="Reed L.K."/>
            <person name="Reenan R."/>
            <person name="Reily A."/>
            <person name="Remington K.A."/>
            <person name="Rieger T.T."/>
            <person name="Ritchie M.G."/>
            <person name="Robin C."/>
            <person name="Rogers Y.H."/>
            <person name="Rohde C."/>
            <person name="Rozas J."/>
            <person name="Rubenfield M.J."/>
            <person name="Ruiz A."/>
            <person name="Russo S."/>
            <person name="Salzberg S.L."/>
            <person name="Sanchez-Gracia A."/>
            <person name="Saranga D.J."/>
            <person name="Sato H."/>
            <person name="Schaeffer S.W."/>
            <person name="Schatz M.C."/>
            <person name="Schlenke T."/>
            <person name="Schwartz R."/>
            <person name="Segarra C."/>
            <person name="Singh R.S."/>
            <person name="Sirot L."/>
            <person name="Sirota M."/>
            <person name="Sisneros N.B."/>
            <person name="Smith C.D."/>
            <person name="Smith T.F."/>
            <person name="Spieth J."/>
            <person name="Stage D.E."/>
            <person name="Stark A."/>
            <person name="Stephan W."/>
            <person name="Strausberg R.L."/>
            <person name="Strempel S."/>
            <person name="Sturgill D."/>
            <person name="Sutton G."/>
            <person name="Sutton G.G."/>
            <person name="Tao W."/>
            <person name="Teichmann S."/>
            <person name="Tobari Y.N."/>
            <person name="Tomimura Y."/>
            <person name="Tsolas J.M."/>
            <person name="Valente V.L."/>
            <person name="Venter E."/>
            <person name="Venter J.C."/>
            <person name="Vicario S."/>
            <person name="Vieira F.G."/>
            <person name="Vilella A.J."/>
            <person name="Villasante A."/>
            <person name="Walenz B."/>
            <person name="Wang J."/>
            <person name="Wasserman M."/>
            <person name="Watts T."/>
            <person name="Wilson D."/>
            <person name="Wilson R.K."/>
            <person name="Wing R.A."/>
            <person name="Wolfner M.F."/>
            <person name="Wong A."/>
            <person name="Wong G.K."/>
            <person name="Wu C.I."/>
            <person name="Wu G."/>
            <person name="Yamamoto D."/>
            <person name="Yang H.P."/>
            <person name="Yang S.P."/>
            <person name="Yorke J.A."/>
            <person name="Yoshida K."/>
            <person name="Zdobnov E."/>
            <person name="Zhang P."/>
            <person name="Zhang Y."/>
            <person name="Zimin A.V."/>
            <person name="Baldwin J."/>
            <person name="Abdouelleil A."/>
            <person name="Abdulkadir J."/>
            <person name="Abebe A."/>
            <person name="Abera B."/>
            <person name="Abreu J."/>
            <person name="Acer S.C."/>
            <person name="Aftuck L."/>
            <person name="Alexander A."/>
            <person name="An P."/>
            <person name="Anderson E."/>
            <person name="Anderson S."/>
            <person name="Arachi H."/>
            <person name="Azer M."/>
            <person name="Bachantsang P."/>
            <person name="Barry A."/>
            <person name="Bayul T."/>
            <person name="Berlin A."/>
            <person name="Bessette D."/>
            <person name="Bloom T."/>
            <person name="Blye J."/>
            <person name="Boguslavskiy L."/>
            <person name="Bonnet C."/>
            <person name="Boukhgalter B."/>
            <person name="Bourzgui I."/>
            <person name="Brown A."/>
            <person name="Cahill P."/>
            <person name="Channer S."/>
            <person name="Cheshatsang Y."/>
            <person name="Chuda L."/>
            <person name="Citroen M."/>
            <person name="Collymore A."/>
            <person name="Cooke P."/>
            <person name="Costello M."/>
            <person name="D'Aco K."/>
            <person name="Daza R."/>
            <person name="De Haan G."/>
            <person name="DeGray S."/>
            <person name="DeMaso C."/>
            <person name="Dhargay N."/>
            <person name="Dooley K."/>
            <person name="Dooley E."/>
            <person name="Doricent M."/>
            <person name="Dorje P."/>
            <person name="Dorjee K."/>
            <person name="Dupes A."/>
            <person name="Elong R."/>
            <person name="Falk J."/>
            <person name="Farina A."/>
            <person name="Faro S."/>
            <person name="Ferguson D."/>
            <person name="Fisher S."/>
            <person name="Foley C.D."/>
            <person name="Franke A."/>
            <person name="Friedrich D."/>
            <person name="Gadbois L."/>
            <person name="Gearin G."/>
            <person name="Gearin C.R."/>
            <person name="Giannoukos G."/>
            <person name="Goode T."/>
            <person name="Graham J."/>
            <person name="Grandbois E."/>
            <person name="Grewal S."/>
            <person name="Gyaltsen K."/>
            <person name="Hafez N."/>
            <person name="Hagos B."/>
            <person name="Hall J."/>
            <person name="Henson C."/>
            <person name="Hollinger A."/>
            <person name="Honan T."/>
            <person name="Huard M.D."/>
            <person name="Hughes L."/>
            <person name="Hurhula B."/>
            <person name="Husby M.E."/>
            <person name="Kamat A."/>
            <person name="Kanga B."/>
            <person name="Kashin S."/>
            <person name="Khazanovich D."/>
            <person name="Kisner P."/>
            <person name="Lance K."/>
            <person name="Lara M."/>
            <person name="Lee W."/>
            <person name="Lennon N."/>
            <person name="Letendre F."/>
            <person name="LeVine R."/>
            <person name="Lipovsky A."/>
            <person name="Liu X."/>
            <person name="Liu J."/>
            <person name="Liu S."/>
            <person name="Lokyitsang T."/>
            <person name="Lokyitsang Y."/>
            <person name="Lubonja R."/>
            <person name="Lui A."/>
            <person name="MacDonald P."/>
            <person name="Magnisalis V."/>
            <person name="Maru K."/>
            <person name="Matthews C."/>
            <person name="McCusker W."/>
            <person name="McDonough S."/>
            <person name="Mehta T."/>
            <person name="Meldrim J."/>
            <person name="Meneus L."/>
            <person name="Mihai O."/>
            <person name="Mihalev A."/>
            <person name="Mihova T."/>
            <person name="Mittelman R."/>
            <person name="Mlenga V."/>
            <person name="Montmayeur A."/>
            <person name="Mulrain L."/>
            <person name="Navidi A."/>
            <person name="Naylor J."/>
            <person name="Negash T."/>
            <person name="Nguyen T."/>
            <person name="Nguyen N."/>
            <person name="Nicol R."/>
            <person name="Norbu C."/>
            <person name="Norbu N."/>
            <person name="Novod N."/>
            <person name="O'Neill B."/>
            <person name="Osman S."/>
            <person name="Markiewicz E."/>
            <person name="Oyono O.L."/>
            <person name="Patti C."/>
            <person name="Phunkhang P."/>
            <person name="Pierre F."/>
            <person name="Priest M."/>
            <person name="Raghuraman S."/>
            <person name="Rege F."/>
            <person name="Reyes R."/>
            <person name="Rise C."/>
            <person name="Rogov P."/>
            <person name="Ross K."/>
            <person name="Ryan E."/>
            <person name="Settipalli S."/>
            <person name="Shea T."/>
            <person name="Sherpa N."/>
            <person name="Shi L."/>
            <person name="Shih D."/>
            <person name="Sparrow T."/>
            <person name="Spaulding J."/>
            <person name="Stalker J."/>
            <person name="Stange-Thomann N."/>
            <person name="Stavropoulos S."/>
            <person name="Stone C."/>
            <person name="Strader C."/>
            <person name="Tesfaye S."/>
            <person name="Thomson T."/>
            <person name="Thoulutsang Y."/>
            <person name="Thoulutsang D."/>
            <person name="Topham K."/>
            <person name="Topping I."/>
            <person name="Tsamla T."/>
            <person name="Vassiliev H."/>
            <person name="Vo A."/>
            <person name="Wangchuk T."/>
            <person name="Wangdi T."/>
            <person name="Weiand M."/>
            <person name="Wilkinson J."/>
            <person name="Wilson A."/>
            <person name="Yadav S."/>
            <person name="Young G."/>
            <person name="Yu Q."/>
            <person name="Zembek L."/>
            <person name="Zhong D."/>
            <person name="Zimmer A."/>
            <person name="Zwirko Z."/>
            <person name="Jaffe D.B."/>
            <person name="Alvarez P."/>
            <person name="Brockman W."/>
            <person name="Butler J."/>
            <person name="Chin C."/>
            <person name="Gnerre S."/>
            <person name="Grabherr M."/>
            <person name="Kleber M."/>
            <person name="Mauceli E."/>
            <person name="MacCallum I."/>
        </authorList>
    </citation>
    <scope>NUCLEOTIDE SEQUENCE [LARGE SCALE GENOMIC DNA]</scope>
    <source>
        <strain evidence="4">Tucson 14024-0371.13</strain>
    </source>
</reference>
<dbReference type="KEGG" id="dan:26514383"/>
<dbReference type="Gene3D" id="2.10.25.10">
    <property type="entry name" value="Laminin"/>
    <property type="match status" value="1"/>
</dbReference>
<dbReference type="EMBL" id="CH902619">
    <property type="protein sequence ID" value="KPU76489.1"/>
    <property type="molecule type" value="Genomic_DNA"/>
</dbReference>
<keyword evidence="1" id="KW-0732">Signal</keyword>
<feature type="signal peptide" evidence="1">
    <location>
        <begin position="1"/>
        <end position="20"/>
    </location>
</feature>
<dbReference type="GeneID" id="26514383"/>
<dbReference type="SUPFAM" id="SSF57567">
    <property type="entry name" value="Serine protease inhibitors"/>
    <property type="match status" value="1"/>
</dbReference>
<name>A0A0P8Y4G8_DROAN</name>
<dbReference type="InParanoid" id="A0A0P8Y4G8"/>
<protein>
    <recommendedName>
        <fullName evidence="2">TIL domain-containing protein</fullName>
    </recommendedName>
</protein>
<dbReference type="InterPro" id="IPR036084">
    <property type="entry name" value="Ser_inhib-like_sf"/>
</dbReference>
<organism evidence="3 4">
    <name type="scientific">Drosophila ananassae</name>
    <name type="common">Fruit fly</name>
    <dbReference type="NCBI Taxonomy" id="7217"/>
    <lineage>
        <taxon>Eukaryota</taxon>
        <taxon>Metazoa</taxon>
        <taxon>Ecdysozoa</taxon>
        <taxon>Arthropoda</taxon>
        <taxon>Hexapoda</taxon>
        <taxon>Insecta</taxon>
        <taxon>Pterygota</taxon>
        <taxon>Neoptera</taxon>
        <taxon>Endopterygota</taxon>
        <taxon>Diptera</taxon>
        <taxon>Brachycera</taxon>
        <taxon>Muscomorpha</taxon>
        <taxon>Ephydroidea</taxon>
        <taxon>Drosophilidae</taxon>
        <taxon>Drosophila</taxon>
        <taxon>Sophophora</taxon>
    </lineage>
</organism>
<gene>
    <name evidence="3" type="primary">Dana\GF26974</name>
    <name evidence="3" type="ORF">GF26974</name>
</gene>
<feature type="domain" description="TIL" evidence="2">
    <location>
        <begin position="29"/>
        <end position="86"/>
    </location>
</feature>
<proteinExistence type="predicted"/>
<dbReference type="PROSITE" id="PS51257">
    <property type="entry name" value="PROKAR_LIPOPROTEIN"/>
    <property type="match status" value="1"/>
</dbReference>
<evidence type="ECO:0000313" key="3">
    <source>
        <dbReference type="EMBL" id="KPU76489.1"/>
    </source>
</evidence>
<sequence length="92" mass="10733">MMLLRLLFLVIFSIFNESLAHHLPLITACVHNDIWVECKPVCPKICSDYLYKNRCSPKKCQPGCACPNGWLRRNNDLGYCIPQHKCNRWIIN</sequence>